<comment type="caution">
    <text evidence="1">The sequence shown here is derived from an EMBL/GenBank/DDBJ whole genome shotgun (WGS) entry which is preliminary data.</text>
</comment>
<evidence type="ECO:0000313" key="1">
    <source>
        <dbReference type="EMBL" id="TYK02037.1"/>
    </source>
</evidence>
<name>A0A5D3BRJ8_CUCMM</name>
<dbReference type="EMBL" id="SSTD01015891">
    <property type="protein sequence ID" value="TYK02037.1"/>
    <property type="molecule type" value="Genomic_DNA"/>
</dbReference>
<dbReference type="InterPro" id="IPR022203">
    <property type="entry name" value="DUF3727"/>
</dbReference>
<dbReference type="AlphaFoldDB" id="A0A5D3BRJ8"/>
<dbReference type="Pfam" id="PF12527">
    <property type="entry name" value="DUF3727"/>
    <property type="match status" value="1"/>
</dbReference>
<proteinExistence type="predicted"/>
<sequence length="470" mass="52404">MMAAYKSRAATAHGGVANQKGIATGLLKTSGSRPAEQWRHWAMACGRLIEVRATGFCRWTARLTPRSLCIHPILALPQPLVETLAEKNAMKPSGESSTYHRGKFPTVATSFSQQPSLSHHPLASYEHQALGASTNINSNTMHYDILFGPSMYPKNSISSIPTLTTANWFELQVRCNVRPYIGYEHMAVSATNYAAFSVELSDSYSGKQNGKPTSVSCPRKYCPRVLRWLRSMDLNRHMLEFSNNTVIHMTVEIREWNIAVMEEMGALKKNNTLDLCALPIRHKTVGCKWMFTLKYKSVGTLDGYKTRLVVKWFTQTYGIDYSGTFSHVAKLNMVSDDEVEALLPAAAYALAKIHMHLVHSGFCYTARGAFCYSEDDIFDFRTDDGQDVDGLPNEGVEITCFHMDGAHYMIYTPSDPLLFVAIKDKLGQLTIADDELLEDPAIISAIDEETEFNALVEEEAALLESVLGKE</sequence>
<reference evidence="1 2" key="1">
    <citation type="submission" date="2019-08" db="EMBL/GenBank/DDBJ databases">
        <title>Draft genome sequences of two oriental melons (Cucumis melo L. var makuwa).</title>
        <authorList>
            <person name="Kwon S.-Y."/>
        </authorList>
    </citation>
    <scope>NUCLEOTIDE SEQUENCE [LARGE SCALE GENOMIC DNA]</scope>
    <source>
        <strain evidence="2">cv. Chang Bougi</strain>
        <tissue evidence="1">Leaf</tissue>
    </source>
</reference>
<gene>
    <name evidence="1" type="ORF">E5676_scaffold680G00190</name>
</gene>
<dbReference type="PANTHER" id="PTHR36061">
    <property type="match status" value="1"/>
</dbReference>
<dbReference type="Proteomes" id="UP000321947">
    <property type="component" value="Unassembled WGS sequence"/>
</dbReference>
<dbReference type="PANTHER" id="PTHR36061:SF3">
    <property type="entry name" value="OS04G0692200 PROTEIN"/>
    <property type="match status" value="1"/>
</dbReference>
<organism evidence="1 2">
    <name type="scientific">Cucumis melo var. makuwa</name>
    <name type="common">Oriental melon</name>
    <dbReference type="NCBI Taxonomy" id="1194695"/>
    <lineage>
        <taxon>Eukaryota</taxon>
        <taxon>Viridiplantae</taxon>
        <taxon>Streptophyta</taxon>
        <taxon>Embryophyta</taxon>
        <taxon>Tracheophyta</taxon>
        <taxon>Spermatophyta</taxon>
        <taxon>Magnoliopsida</taxon>
        <taxon>eudicotyledons</taxon>
        <taxon>Gunneridae</taxon>
        <taxon>Pentapetalae</taxon>
        <taxon>rosids</taxon>
        <taxon>fabids</taxon>
        <taxon>Cucurbitales</taxon>
        <taxon>Cucurbitaceae</taxon>
        <taxon>Benincaseae</taxon>
        <taxon>Cucumis</taxon>
    </lineage>
</organism>
<accession>A0A5D3BRJ8</accession>
<protein>
    <submittedName>
        <fullName evidence="1">Uncharacterized protein</fullName>
    </submittedName>
</protein>
<evidence type="ECO:0000313" key="2">
    <source>
        <dbReference type="Proteomes" id="UP000321947"/>
    </source>
</evidence>